<dbReference type="AlphaFoldDB" id="A0A101M231"/>
<sequence length="57" mass="6095">MKLSALSCYLGYVDYPVVVIYAKSVTSSMSLGIPLTCVKGRVVTIIDTHINELFAGG</sequence>
<accession>A0A101M231</accession>
<protein>
    <submittedName>
        <fullName evidence="1">Uncharacterized protein</fullName>
    </submittedName>
</protein>
<dbReference type="EMBL" id="LKAM01000003">
    <property type="protein sequence ID" value="KUM49455.1"/>
    <property type="molecule type" value="Genomic_DNA"/>
</dbReference>
<keyword evidence="1" id="KW-0496">Mitochondrion</keyword>
<evidence type="ECO:0000313" key="1">
    <source>
        <dbReference type="EMBL" id="KUM49455.1"/>
    </source>
</evidence>
<proteinExistence type="predicted"/>
<reference evidence="1" key="1">
    <citation type="journal article" date="2015" name="Genome Biol. Evol.">
        <title>Organellar Genomes of White Spruce (Picea glauca): Assembly and Annotation.</title>
        <authorList>
            <person name="Jackman S.D."/>
            <person name="Warren R.L."/>
            <person name="Gibb E.A."/>
            <person name="Vandervalk B.P."/>
            <person name="Mohamadi H."/>
            <person name="Chu J."/>
            <person name="Raymond A."/>
            <person name="Pleasance S."/>
            <person name="Coope R."/>
            <person name="Wildung M.R."/>
            <person name="Ritland C.E."/>
            <person name="Bousquet J."/>
            <person name="Jones S.J."/>
            <person name="Bohlmann J."/>
            <person name="Birol I."/>
        </authorList>
    </citation>
    <scope>NUCLEOTIDE SEQUENCE [LARGE SCALE GENOMIC DNA]</scope>
    <source>
        <tissue evidence="1">Flushing bud</tissue>
    </source>
</reference>
<organism evidence="1">
    <name type="scientific">Picea glauca</name>
    <name type="common">White spruce</name>
    <name type="synonym">Pinus glauca</name>
    <dbReference type="NCBI Taxonomy" id="3330"/>
    <lineage>
        <taxon>Eukaryota</taxon>
        <taxon>Viridiplantae</taxon>
        <taxon>Streptophyta</taxon>
        <taxon>Embryophyta</taxon>
        <taxon>Tracheophyta</taxon>
        <taxon>Spermatophyta</taxon>
        <taxon>Pinopsida</taxon>
        <taxon>Pinidae</taxon>
        <taxon>Conifers I</taxon>
        <taxon>Pinales</taxon>
        <taxon>Pinaceae</taxon>
        <taxon>Picea</taxon>
    </lineage>
</organism>
<geneLocation type="mitochondrion" evidence="1"/>
<gene>
    <name evidence="1" type="ORF">ABT39_MTgene4006</name>
</gene>
<comment type="caution">
    <text evidence="1">The sequence shown here is derived from an EMBL/GenBank/DDBJ whole genome shotgun (WGS) entry which is preliminary data.</text>
</comment>
<name>A0A101M231_PICGL</name>